<evidence type="ECO:0000256" key="1">
    <source>
        <dbReference type="SAM" id="Phobius"/>
    </source>
</evidence>
<name>A0AAD7KIL6_9AGAR</name>
<organism evidence="2 3">
    <name type="scientific">Mycena metata</name>
    <dbReference type="NCBI Taxonomy" id="1033252"/>
    <lineage>
        <taxon>Eukaryota</taxon>
        <taxon>Fungi</taxon>
        <taxon>Dikarya</taxon>
        <taxon>Basidiomycota</taxon>
        <taxon>Agaricomycotina</taxon>
        <taxon>Agaricomycetes</taxon>
        <taxon>Agaricomycetidae</taxon>
        <taxon>Agaricales</taxon>
        <taxon>Marasmiineae</taxon>
        <taxon>Mycenaceae</taxon>
        <taxon>Mycena</taxon>
    </lineage>
</organism>
<protein>
    <submittedName>
        <fullName evidence="2">Uncharacterized protein</fullName>
    </submittedName>
</protein>
<feature type="transmembrane region" description="Helical" evidence="1">
    <location>
        <begin position="28"/>
        <end position="50"/>
    </location>
</feature>
<keyword evidence="1" id="KW-0472">Membrane</keyword>
<comment type="caution">
    <text evidence="2">The sequence shown here is derived from an EMBL/GenBank/DDBJ whole genome shotgun (WGS) entry which is preliminary data.</text>
</comment>
<dbReference type="EMBL" id="JARKIB010000001">
    <property type="protein sequence ID" value="KAJ7786473.1"/>
    <property type="molecule type" value="Genomic_DNA"/>
</dbReference>
<keyword evidence="1" id="KW-1133">Transmembrane helix</keyword>
<proteinExistence type="predicted"/>
<evidence type="ECO:0000313" key="2">
    <source>
        <dbReference type="EMBL" id="KAJ7786473.1"/>
    </source>
</evidence>
<keyword evidence="1" id="KW-0812">Transmembrane</keyword>
<dbReference type="AlphaFoldDB" id="A0AAD7KIL6"/>
<gene>
    <name evidence="2" type="ORF">B0H16DRAFT_1670566</name>
</gene>
<dbReference type="Gene3D" id="3.40.50.11350">
    <property type="match status" value="1"/>
</dbReference>
<dbReference type="CDD" id="cd11296">
    <property type="entry name" value="O-FucT_like"/>
    <property type="match status" value="1"/>
</dbReference>
<keyword evidence="3" id="KW-1185">Reference proteome</keyword>
<evidence type="ECO:0000313" key="3">
    <source>
        <dbReference type="Proteomes" id="UP001215598"/>
    </source>
</evidence>
<dbReference type="Proteomes" id="UP001215598">
    <property type="component" value="Unassembled WGS sequence"/>
</dbReference>
<reference evidence="2" key="1">
    <citation type="submission" date="2023-03" db="EMBL/GenBank/DDBJ databases">
        <title>Massive genome expansion in bonnet fungi (Mycena s.s.) driven by repeated elements and novel gene families across ecological guilds.</title>
        <authorList>
            <consortium name="Lawrence Berkeley National Laboratory"/>
            <person name="Harder C.B."/>
            <person name="Miyauchi S."/>
            <person name="Viragh M."/>
            <person name="Kuo A."/>
            <person name="Thoen E."/>
            <person name="Andreopoulos B."/>
            <person name="Lu D."/>
            <person name="Skrede I."/>
            <person name="Drula E."/>
            <person name="Henrissat B."/>
            <person name="Morin E."/>
            <person name="Kohler A."/>
            <person name="Barry K."/>
            <person name="LaButti K."/>
            <person name="Morin E."/>
            <person name="Salamov A."/>
            <person name="Lipzen A."/>
            <person name="Mereny Z."/>
            <person name="Hegedus B."/>
            <person name="Baldrian P."/>
            <person name="Stursova M."/>
            <person name="Weitz H."/>
            <person name="Taylor A."/>
            <person name="Grigoriev I.V."/>
            <person name="Nagy L.G."/>
            <person name="Martin F."/>
            <person name="Kauserud H."/>
        </authorList>
    </citation>
    <scope>NUCLEOTIDE SEQUENCE</scope>
    <source>
        <strain evidence="2">CBHHK182m</strain>
    </source>
</reference>
<sequence>MDSDTRYEDKWPAARATGPAAFLSRRRLALVAWLALVIVSVGGLTTFIMYTSHPAAQITETMDDVLRNHTHPSTTQSHVAAALDPFGPSSALRGGPTMSFRENLRADTKYITSWVSAGWTNDVFTYINLIYLGIITDRVPIIAEFIPSHIGGHVPPIPFGKVFDVPRLRNLLGTSVLEWRELKNPSSTFVDDIGCWNVWEAVQYREAYPRRSRSTEDLRLDISYTQAPTWIKMIPNYEHDQHVTFWSLARLAFPSTRADSLVTPLPSPKHNVSLPPDEHLLCYDYLYYVSAHQPFEMEYDYSPAWRFVGQYLHWTPELEQLTNTYVRRALGTPEDSPIPPFISIHVRHYDFEAWCRGVPIQECFAPLPVIARRVREVKDEIFLRSGRVVNHVVVTSDEVNATWWQEVAQLGWFTPDHSDTKELYGEWYPPLIDATIQSQGAGFVGTALSTMSIIAARRVEAWQNGPVRMVKWGTPDADDH</sequence>
<accession>A0AAD7KIL6</accession>